<dbReference type="PANTHER" id="PTHR43818:SF11">
    <property type="entry name" value="BCDNA.GH03377"/>
    <property type="match status" value="1"/>
</dbReference>
<dbReference type="Pfam" id="PF01408">
    <property type="entry name" value="GFO_IDH_MocA"/>
    <property type="match status" value="1"/>
</dbReference>
<feature type="domain" description="GFO/IDH/MocA-like oxidoreductase" evidence="3">
    <location>
        <begin position="156"/>
        <end position="240"/>
    </location>
</feature>
<name>A0A1I7BBA3_9ACTN</name>
<evidence type="ECO:0000259" key="2">
    <source>
        <dbReference type="Pfam" id="PF01408"/>
    </source>
</evidence>
<evidence type="ECO:0000256" key="1">
    <source>
        <dbReference type="ARBA" id="ARBA00023002"/>
    </source>
</evidence>
<dbReference type="Pfam" id="PF22725">
    <property type="entry name" value="GFO_IDH_MocA_C3"/>
    <property type="match status" value="1"/>
</dbReference>
<dbReference type="InterPro" id="IPR050463">
    <property type="entry name" value="Gfo/Idh/MocA_oxidrdct_glycsds"/>
</dbReference>
<dbReference type="EMBL" id="FPBA01000013">
    <property type="protein sequence ID" value="SFT84479.1"/>
    <property type="molecule type" value="Genomic_DNA"/>
</dbReference>
<gene>
    <name evidence="4" type="ORF">SAMN05660657_03451</name>
</gene>
<organism evidence="4 5">
    <name type="scientific">Geodermatophilus amargosae</name>
    <dbReference type="NCBI Taxonomy" id="1296565"/>
    <lineage>
        <taxon>Bacteria</taxon>
        <taxon>Bacillati</taxon>
        <taxon>Actinomycetota</taxon>
        <taxon>Actinomycetes</taxon>
        <taxon>Geodermatophilales</taxon>
        <taxon>Geodermatophilaceae</taxon>
        <taxon>Geodermatophilus</taxon>
    </lineage>
</organism>
<dbReference type="GO" id="GO:0000166">
    <property type="term" value="F:nucleotide binding"/>
    <property type="evidence" value="ECO:0007669"/>
    <property type="project" value="InterPro"/>
</dbReference>
<accession>A0A1I7BBA3</accession>
<keyword evidence="1" id="KW-0560">Oxidoreductase</keyword>
<keyword evidence="5" id="KW-1185">Reference proteome</keyword>
<dbReference type="InterPro" id="IPR000683">
    <property type="entry name" value="Gfo/Idh/MocA-like_OxRdtase_N"/>
</dbReference>
<dbReference type="Gene3D" id="3.30.360.10">
    <property type="entry name" value="Dihydrodipicolinate Reductase, domain 2"/>
    <property type="match status" value="1"/>
</dbReference>
<dbReference type="SUPFAM" id="SSF51735">
    <property type="entry name" value="NAD(P)-binding Rossmann-fold domains"/>
    <property type="match status" value="1"/>
</dbReference>
<evidence type="ECO:0000313" key="5">
    <source>
        <dbReference type="Proteomes" id="UP000199546"/>
    </source>
</evidence>
<dbReference type="RefSeq" id="WP_217644774.1">
    <property type="nucleotide sequence ID" value="NZ_FPBA01000013.1"/>
</dbReference>
<dbReference type="PANTHER" id="PTHR43818">
    <property type="entry name" value="BCDNA.GH03377"/>
    <property type="match status" value="1"/>
</dbReference>
<evidence type="ECO:0000313" key="4">
    <source>
        <dbReference type="EMBL" id="SFT84479.1"/>
    </source>
</evidence>
<sequence>MSTPLRVGLVGAGPWAGMATAPLLAAGPATTLTAVWARRPDAAAGLAGRHGAVAAGSFEELLERCDAVAFAVPPDVQADLAVGAARAGRHLLLEKPLATTGAAAEALAGAVDAAGVVSQLCLTNRWSTAVRTLLEEVAGTTVDAATTQFVSGAALPGSPFATPWRTADSALLDVGPHALDLLVALAGPVERVSAAIGPAGAVLVTTRHAGGVAGSVLLSTTTPGARGPLRAEVLTDAGRLVLTDPSAERPDVVGGRMVADFAAAVAAGVPPALDVHSGVRLQRLLAAVAQSLSEGTAVPVPTSQETR</sequence>
<dbReference type="SUPFAM" id="SSF55347">
    <property type="entry name" value="Glyceraldehyde-3-phosphate dehydrogenase-like, C-terminal domain"/>
    <property type="match status" value="1"/>
</dbReference>
<dbReference type="InterPro" id="IPR036291">
    <property type="entry name" value="NAD(P)-bd_dom_sf"/>
</dbReference>
<reference evidence="5" key="1">
    <citation type="submission" date="2016-10" db="EMBL/GenBank/DDBJ databases">
        <authorList>
            <person name="Varghese N."/>
            <person name="Submissions S."/>
        </authorList>
    </citation>
    <scope>NUCLEOTIDE SEQUENCE [LARGE SCALE GENOMIC DNA]</scope>
    <source>
        <strain evidence="5">DSM 46136</strain>
    </source>
</reference>
<dbReference type="GO" id="GO:0016491">
    <property type="term" value="F:oxidoreductase activity"/>
    <property type="evidence" value="ECO:0007669"/>
    <property type="project" value="UniProtKB-KW"/>
</dbReference>
<proteinExistence type="predicted"/>
<dbReference type="Proteomes" id="UP000199546">
    <property type="component" value="Unassembled WGS sequence"/>
</dbReference>
<dbReference type="AlphaFoldDB" id="A0A1I7BBA3"/>
<dbReference type="STRING" id="1296565.SAMN05660657_03451"/>
<protein>
    <submittedName>
        <fullName evidence="4">Predicted dehydrogenase</fullName>
    </submittedName>
</protein>
<evidence type="ECO:0000259" key="3">
    <source>
        <dbReference type="Pfam" id="PF22725"/>
    </source>
</evidence>
<dbReference type="Gene3D" id="3.40.50.720">
    <property type="entry name" value="NAD(P)-binding Rossmann-like Domain"/>
    <property type="match status" value="1"/>
</dbReference>
<feature type="domain" description="Gfo/Idh/MocA-like oxidoreductase N-terminal" evidence="2">
    <location>
        <begin position="5"/>
        <end position="117"/>
    </location>
</feature>
<dbReference type="InterPro" id="IPR055170">
    <property type="entry name" value="GFO_IDH_MocA-like_dom"/>
</dbReference>